<dbReference type="eggNOG" id="KOG0229">
    <property type="taxonomic scope" value="Eukaryota"/>
</dbReference>
<evidence type="ECO:0000313" key="12">
    <source>
        <dbReference type="EnsemblProtists" id="PYU1_T002025"/>
    </source>
</evidence>
<keyword evidence="5 9" id="KW-0472">Membrane</keyword>
<organism evidence="12 13">
    <name type="scientific">Globisporangium ultimum (strain ATCC 200006 / CBS 805.95 / DAOM BR144)</name>
    <name type="common">Pythium ultimum</name>
    <dbReference type="NCBI Taxonomy" id="431595"/>
    <lineage>
        <taxon>Eukaryota</taxon>
        <taxon>Sar</taxon>
        <taxon>Stramenopiles</taxon>
        <taxon>Oomycota</taxon>
        <taxon>Peronosporomycetes</taxon>
        <taxon>Pythiales</taxon>
        <taxon>Pythiaceae</taxon>
        <taxon>Globisporangium</taxon>
    </lineage>
</organism>
<evidence type="ECO:0000256" key="8">
    <source>
        <dbReference type="SAM" id="MobiDB-lite"/>
    </source>
</evidence>
<evidence type="ECO:0000256" key="3">
    <source>
        <dbReference type="ARBA" id="ARBA00022692"/>
    </source>
</evidence>
<evidence type="ECO:0000256" key="5">
    <source>
        <dbReference type="ARBA" id="ARBA00023136"/>
    </source>
</evidence>
<dbReference type="PANTHER" id="PTHR23086">
    <property type="entry name" value="PHOSPHATIDYLINOSITOL-4-PHOSPHATE 5-KINASE"/>
    <property type="match status" value="1"/>
</dbReference>
<keyword evidence="13" id="KW-1185">Reference proteome</keyword>
<dbReference type="Pfam" id="PF01504">
    <property type="entry name" value="PIP5K"/>
    <property type="match status" value="1"/>
</dbReference>
<feature type="transmembrane region" description="Helical" evidence="9">
    <location>
        <begin position="313"/>
        <end position="337"/>
    </location>
</feature>
<keyword evidence="6" id="KW-0675">Receptor</keyword>
<feature type="region of interest" description="Disordered" evidence="8">
    <location>
        <begin position="994"/>
        <end position="1015"/>
    </location>
</feature>
<dbReference type="STRING" id="431595.K3WAN4"/>
<evidence type="ECO:0000313" key="13">
    <source>
        <dbReference type="Proteomes" id="UP000019132"/>
    </source>
</evidence>
<feature type="compositionally biased region" description="Low complexity" evidence="8">
    <location>
        <begin position="531"/>
        <end position="544"/>
    </location>
</feature>
<feature type="region of interest" description="Disordered" evidence="8">
    <location>
        <begin position="1"/>
        <end position="36"/>
    </location>
</feature>
<reference evidence="12" key="3">
    <citation type="submission" date="2015-02" db="UniProtKB">
        <authorList>
            <consortium name="EnsemblProtists"/>
        </authorList>
    </citation>
    <scope>IDENTIFICATION</scope>
    <source>
        <strain evidence="12">DAOM BR144</strain>
    </source>
</reference>
<dbReference type="EMBL" id="GL376634">
    <property type="status" value="NOT_ANNOTATED_CDS"/>
    <property type="molecule type" value="Genomic_DNA"/>
</dbReference>
<evidence type="ECO:0000256" key="9">
    <source>
        <dbReference type="SAM" id="Phobius"/>
    </source>
</evidence>
<keyword evidence="7" id="KW-0547">Nucleotide-binding</keyword>
<dbReference type="SUPFAM" id="SSF56104">
    <property type="entry name" value="SAICAR synthase-like"/>
    <property type="match status" value="1"/>
</dbReference>
<dbReference type="InterPro" id="IPR002498">
    <property type="entry name" value="PInositol-4-P-4/5-kinase_core"/>
</dbReference>
<comment type="subcellular location">
    <subcellularLocation>
        <location evidence="1">Membrane</location>
        <topology evidence="1">Multi-pass membrane protein</topology>
    </subcellularLocation>
</comment>
<dbReference type="GO" id="GO:0005886">
    <property type="term" value="C:plasma membrane"/>
    <property type="evidence" value="ECO:0007669"/>
    <property type="project" value="TreeGrafter"/>
</dbReference>
<dbReference type="GO" id="GO:0005524">
    <property type="term" value="F:ATP binding"/>
    <property type="evidence" value="ECO:0007669"/>
    <property type="project" value="UniProtKB-UniRule"/>
</dbReference>
<keyword evidence="3 9" id="KW-0812">Transmembrane</keyword>
<reference evidence="13" key="2">
    <citation type="submission" date="2010-04" db="EMBL/GenBank/DDBJ databases">
        <authorList>
            <person name="Buell R."/>
            <person name="Hamilton J."/>
            <person name="Hostetler J."/>
        </authorList>
    </citation>
    <scope>NUCLEOTIDE SEQUENCE [LARGE SCALE GENOMIC DNA]</scope>
    <source>
        <strain evidence="13">DAOM:BR144</strain>
    </source>
</reference>
<name>K3WAN4_GLOUD</name>
<evidence type="ECO:0000256" key="4">
    <source>
        <dbReference type="ARBA" id="ARBA00022989"/>
    </source>
</evidence>
<keyword evidence="7" id="KW-0067">ATP-binding</keyword>
<feature type="compositionally biased region" description="Low complexity" evidence="8">
    <location>
        <begin position="1004"/>
        <end position="1013"/>
    </location>
</feature>
<feature type="region of interest" description="Disordered" evidence="8">
    <location>
        <begin position="513"/>
        <end position="544"/>
    </location>
</feature>
<dbReference type="Proteomes" id="UP000019132">
    <property type="component" value="Unassembled WGS sequence"/>
</dbReference>
<dbReference type="InterPro" id="IPR027483">
    <property type="entry name" value="PInositol-4-P-4/5-kinase_C_sf"/>
</dbReference>
<feature type="transmembrane region" description="Helical" evidence="9">
    <location>
        <begin position="203"/>
        <end position="227"/>
    </location>
</feature>
<dbReference type="HOGENOM" id="CLU_007192_0_0_1"/>
<feature type="transmembrane region" description="Helical" evidence="9">
    <location>
        <begin position="247"/>
        <end position="265"/>
    </location>
</feature>
<dbReference type="PROSITE" id="PS51455">
    <property type="entry name" value="PIPK"/>
    <property type="match status" value="1"/>
</dbReference>
<proteinExistence type="inferred from homology"/>
<dbReference type="InParanoid" id="K3WAN4"/>
<dbReference type="EnsemblProtists" id="PYU1_T002025">
    <property type="protein sequence ID" value="PYU1_T002025"/>
    <property type="gene ID" value="PYU1_G002023"/>
</dbReference>
<feature type="transmembrane region" description="Helical" evidence="9">
    <location>
        <begin position="98"/>
        <end position="119"/>
    </location>
</feature>
<evidence type="ECO:0000259" key="11">
    <source>
        <dbReference type="PROSITE" id="PS51455"/>
    </source>
</evidence>
<feature type="domain" description="G-protein coupled receptors family 2 profile 2" evidence="10">
    <location>
        <begin position="124"/>
        <end position="433"/>
    </location>
</feature>
<dbReference type="AlphaFoldDB" id="K3WAN4"/>
<feature type="transmembrane region" description="Helical" evidence="9">
    <location>
        <begin position="125"/>
        <end position="148"/>
    </location>
</feature>
<dbReference type="GO" id="GO:0004888">
    <property type="term" value="F:transmembrane signaling receptor activity"/>
    <property type="evidence" value="ECO:0007669"/>
    <property type="project" value="InterPro"/>
</dbReference>
<evidence type="ECO:0000259" key="10">
    <source>
        <dbReference type="PROSITE" id="PS50261"/>
    </source>
</evidence>
<dbReference type="InterPro" id="IPR027484">
    <property type="entry name" value="PInositol-4-P-5-kinase_N"/>
</dbReference>
<dbReference type="InterPro" id="IPR023610">
    <property type="entry name" value="PInositol-4/5-P-5/4-kinase"/>
</dbReference>
<dbReference type="SMART" id="SM00330">
    <property type="entry name" value="PIPKc"/>
    <property type="match status" value="1"/>
</dbReference>
<dbReference type="PROSITE" id="PS50261">
    <property type="entry name" value="G_PROTEIN_RECEP_F2_4"/>
    <property type="match status" value="1"/>
</dbReference>
<evidence type="ECO:0000256" key="1">
    <source>
        <dbReference type="ARBA" id="ARBA00004141"/>
    </source>
</evidence>
<dbReference type="OMA" id="WRSNSGT"/>
<accession>K3WAN4</accession>
<dbReference type="GO" id="GO:0016308">
    <property type="term" value="F:1-phosphatidylinositol-4-phosphate 5-kinase activity"/>
    <property type="evidence" value="ECO:0007669"/>
    <property type="project" value="TreeGrafter"/>
</dbReference>
<keyword evidence="7" id="KW-0808">Transferase</keyword>
<dbReference type="InterPro" id="IPR000539">
    <property type="entry name" value="Frizzled/Smoothened_7TM"/>
</dbReference>
<feature type="transmembrane region" description="Helical" evidence="9">
    <location>
        <begin position="358"/>
        <end position="378"/>
    </location>
</feature>
<feature type="transmembrane region" description="Helical" evidence="9">
    <location>
        <begin position="160"/>
        <end position="183"/>
    </location>
</feature>
<evidence type="ECO:0000256" key="7">
    <source>
        <dbReference type="PROSITE-ProRule" id="PRU00781"/>
    </source>
</evidence>
<dbReference type="InterPro" id="IPR017981">
    <property type="entry name" value="GPCR_2-like_7TM"/>
</dbReference>
<protein>
    <recommendedName>
        <fullName evidence="14">PIPK domain-containing protein</fullName>
    </recommendedName>
</protein>
<dbReference type="PANTHER" id="PTHR23086:SF8">
    <property type="entry name" value="PHOSPHATIDYLINOSITOL 5-PHOSPHATE 4-KINASE, ISOFORM A"/>
    <property type="match status" value="1"/>
</dbReference>
<dbReference type="VEuPathDB" id="FungiDB:PYU1_G002023"/>
<comment type="similarity">
    <text evidence="2">Belongs to the G-protein coupled receptor Fz/Smo family.</text>
</comment>
<dbReference type="Gene3D" id="3.30.800.10">
    <property type="entry name" value="Phosphatidylinositol Phosphate Kinase II Beta"/>
    <property type="match status" value="1"/>
</dbReference>
<dbReference type="Pfam" id="PF01534">
    <property type="entry name" value="Frizzled"/>
    <property type="match status" value="1"/>
</dbReference>
<dbReference type="GO" id="GO:0046854">
    <property type="term" value="P:phosphatidylinositol phosphate biosynthetic process"/>
    <property type="evidence" value="ECO:0007669"/>
    <property type="project" value="TreeGrafter"/>
</dbReference>
<dbReference type="GO" id="GO:0007166">
    <property type="term" value="P:cell surface receptor signaling pathway"/>
    <property type="evidence" value="ECO:0007669"/>
    <property type="project" value="InterPro"/>
</dbReference>
<evidence type="ECO:0008006" key="14">
    <source>
        <dbReference type="Google" id="ProtNLM"/>
    </source>
</evidence>
<dbReference type="Gene3D" id="1.20.1070.10">
    <property type="entry name" value="Rhodopsin 7-helix transmembrane proteins"/>
    <property type="match status" value="1"/>
</dbReference>
<sequence>MLGARRTSSGASSLASLSGIERSRAGTGESSRRGSTSLQLAHLEAPSSLQLHSSRQIPLVQSEESEGRDSVTVVRDQKSWAAALFFEWRHHKLWLRRLCFWASALAVFLFCFALAFVLPHSLQRLAPVVIGSLLSFISSLVILVSYLFQSQNRRYPNELLVYVAICEFGLALLALVHVMMYCWGSDDTSSSFCEPMSMHMCSMMSALEMFLLLASVGWFGAAILHLFVSVSNPFANYKSQLKMYHSIVWTGSIVISVAVPLVIFSKSFQDRYDMSSVEICRAVGLVLPMLPSFLSHEEQEARIKQWQSLNMEYWGTLFVLVVLLVVAAQSILVVGWWRSNSGTVIALKARRRMMKRMTIYVHTLNATWLIILVAFFVYRSNNDALQRLPPADQAFKKDDNASNREGVHFLNALFHFLLAAKGYFTCVVWVSVNKHCCAFRRILFGGFSGVSTDGEDDDSNRGGVIFGNDGNFNSSSNNVLAWNSSSFVSLEAGTVAQGCGAFASGREPLIQGNRSSLQRTGTGGDGGGGRIPRNNNNTASTSSLSSWASQNNETLQREIIYYTVCGITKAILKSVQSSDANIFFQQLLVGAERDSAFTNNSIISHVQNIDIMSSPLSYCQPHFVNPLPPFRRVLADSLHTATDSANSTPANSFSVQRTSFLSTSSQQPPHSQSFNGSFVHQHGPGRFSLYPVSQVPFELFDQEIELQSNRSSSPLGLSPLFAGIRRTATAFGAHPPVNDDVTGTANNIEDPKPKVFIDYAPGEFRAIRLAFGLSDEMYLASFRTTAKERISAGSSGAFMFFSGDNSLIVKSMKEKECRKLVKMIPAYAEYIQQHPKSRIIRFFGCHRIRLYGRNFYFVVMSNVLHSVKHTATITEKYDVKGSWIDRRARRPQSGDMVTCSECNATYELGRADASMTFPFHLHRPDTILKDLDLQRKLHLPRVVAESLHAQLVSDAEFLNSMGIMDYSLLIGIHKCRLQESSWPQGGAMASVIHEGDDDEESLKSKSSSGSNLEPLGTMTPASEEVYFVGIIDILQEWNWEKQMEKVGKMLLGKSGSGISAVAPDAYCERFKARVAQILLRDCEGKLEAKPNMHVSASDTMLSRLDGEDNGDQQYFDQEVRPCPCVHESDEDDEAVGAVLA</sequence>
<reference evidence="13" key="1">
    <citation type="journal article" date="2010" name="Genome Biol.">
        <title>Genome sequence of the necrotrophic plant pathogen Pythium ultimum reveals original pathogenicity mechanisms and effector repertoire.</title>
        <authorList>
            <person name="Levesque C.A."/>
            <person name="Brouwer H."/>
            <person name="Cano L."/>
            <person name="Hamilton J.P."/>
            <person name="Holt C."/>
            <person name="Huitema E."/>
            <person name="Raffaele S."/>
            <person name="Robideau G.P."/>
            <person name="Thines M."/>
            <person name="Win J."/>
            <person name="Zerillo M.M."/>
            <person name="Beakes G.W."/>
            <person name="Boore J.L."/>
            <person name="Busam D."/>
            <person name="Dumas B."/>
            <person name="Ferriera S."/>
            <person name="Fuerstenberg S.I."/>
            <person name="Gachon C.M."/>
            <person name="Gaulin E."/>
            <person name="Govers F."/>
            <person name="Grenville-Briggs L."/>
            <person name="Horner N."/>
            <person name="Hostetler J."/>
            <person name="Jiang R.H."/>
            <person name="Johnson J."/>
            <person name="Krajaejun T."/>
            <person name="Lin H."/>
            <person name="Meijer H.J."/>
            <person name="Moore B."/>
            <person name="Morris P."/>
            <person name="Phuntmart V."/>
            <person name="Puiu D."/>
            <person name="Shetty J."/>
            <person name="Stajich J.E."/>
            <person name="Tripathy S."/>
            <person name="Wawra S."/>
            <person name="van West P."/>
            <person name="Whitty B.R."/>
            <person name="Coutinho P.M."/>
            <person name="Henrissat B."/>
            <person name="Martin F."/>
            <person name="Thomas P.D."/>
            <person name="Tyler B.M."/>
            <person name="De Vries R.P."/>
            <person name="Kamoun S."/>
            <person name="Yandell M."/>
            <person name="Tisserat N."/>
            <person name="Buell C.R."/>
        </authorList>
    </citation>
    <scope>NUCLEOTIDE SEQUENCE</scope>
    <source>
        <strain evidence="13">DAOM:BR144</strain>
    </source>
</reference>
<evidence type="ECO:0000256" key="2">
    <source>
        <dbReference type="ARBA" id="ARBA00008077"/>
    </source>
</evidence>
<evidence type="ECO:0000256" key="6">
    <source>
        <dbReference type="ARBA" id="ARBA00023170"/>
    </source>
</evidence>
<keyword evidence="4 9" id="KW-1133">Transmembrane helix</keyword>
<dbReference type="CDD" id="cd00139">
    <property type="entry name" value="PIPKc"/>
    <property type="match status" value="1"/>
</dbReference>
<dbReference type="Gene3D" id="3.30.810.10">
    <property type="entry name" value="2-Layer Sandwich"/>
    <property type="match status" value="1"/>
</dbReference>
<keyword evidence="7" id="KW-0418">Kinase</keyword>
<feature type="domain" description="PIPK" evidence="11">
    <location>
        <begin position="696"/>
        <end position="1078"/>
    </location>
</feature>
<feature type="compositionally biased region" description="Gly residues" evidence="8">
    <location>
        <begin position="521"/>
        <end position="530"/>
    </location>
</feature>